<reference evidence="5" key="1">
    <citation type="journal article" date="2019" name="Int. J. Syst. Evol. Microbiol.">
        <title>The Global Catalogue of Microorganisms (GCM) 10K type strain sequencing project: providing services to taxonomists for standard genome sequencing and annotation.</title>
        <authorList>
            <consortium name="The Broad Institute Genomics Platform"/>
            <consortium name="The Broad Institute Genome Sequencing Center for Infectious Disease"/>
            <person name="Wu L."/>
            <person name="Ma J."/>
        </authorList>
    </citation>
    <scope>NUCLEOTIDE SEQUENCE [LARGE SCALE GENOMIC DNA]</scope>
    <source>
        <strain evidence="5">CGMCC 1.12922</strain>
    </source>
</reference>
<dbReference type="SFLD" id="SFLDG01065">
    <property type="entry name" value="anaerobic_coproporphyrinogen-I"/>
    <property type="match status" value="1"/>
</dbReference>
<proteinExistence type="inferred from homology"/>
<dbReference type="NCBIfam" id="TIGR00539">
    <property type="entry name" value="hemN_rel"/>
    <property type="match status" value="1"/>
</dbReference>
<evidence type="ECO:0000313" key="4">
    <source>
        <dbReference type="EMBL" id="GGD21457.1"/>
    </source>
</evidence>
<comment type="similarity">
    <text evidence="1">Belongs to the anaerobic coproporphyrinogen-III oxidase family. HemW subfamily.</text>
</comment>
<dbReference type="SFLD" id="SFLDS00029">
    <property type="entry name" value="Radical_SAM"/>
    <property type="match status" value="1"/>
</dbReference>
<keyword evidence="2" id="KW-0963">Cytoplasm</keyword>
<dbReference type="Pfam" id="PF04055">
    <property type="entry name" value="Radical_SAM"/>
    <property type="match status" value="1"/>
</dbReference>
<dbReference type="PROSITE" id="PS51918">
    <property type="entry name" value="RADICAL_SAM"/>
    <property type="match status" value="1"/>
</dbReference>
<dbReference type="CDD" id="cd01335">
    <property type="entry name" value="Radical_SAM"/>
    <property type="match status" value="1"/>
</dbReference>
<evidence type="ECO:0000256" key="1">
    <source>
        <dbReference type="ARBA" id="ARBA00006100"/>
    </source>
</evidence>
<comment type="caution">
    <text evidence="4">The sequence shown here is derived from an EMBL/GenBank/DDBJ whole genome shotgun (WGS) entry which is preliminary data.</text>
</comment>
<keyword evidence="2" id="KW-0949">S-adenosyl-L-methionine</keyword>
<evidence type="ECO:0000313" key="5">
    <source>
        <dbReference type="Proteomes" id="UP000617355"/>
    </source>
</evidence>
<evidence type="ECO:0000256" key="2">
    <source>
        <dbReference type="RuleBase" id="RU364116"/>
    </source>
</evidence>
<evidence type="ECO:0000259" key="3">
    <source>
        <dbReference type="PROSITE" id="PS51918"/>
    </source>
</evidence>
<dbReference type="InterPro" id="IPR034505">
    <property type="entry name" value="Coproporphyrinogen-III_oxidase"/>
</dbReference>
<dbReference type="PANTHER" id="PTHR13932:SF5">
    <property type="entry name" value="RADICAL S-ADENOSYL METHIONINE DOMAIN-CONTAINING PROTEIN 1, MITOCHONDRIAL"/>
    <property type="match status" value="1"/>
</dbReference>
<keyword evidence="2" id="KW-0411">Iron-sulfur</keyword>
<dbReference type="InterPro" id="IPR006638">
    <property type="entry name" value="Elp3/MiaA/NifB-like_rSAM"/>
</dbReference>
<name>A0ABQ1QAV0_9RHOB</name>
<dbReference type="SFLD" id="SFLDF00288">
    <property type="entry name" value="HemN-like__clustered_with_nucl"/>
    <property type="match status" value="1"/>
</dbReference>
<keyword evidence="2" id="KW-0408">Iron</keyword>
<sequence>MLEDWRLGGFGLYIHWPFCESKCPYCDFNSHVSRSINQEAWRNAFLTALEHYARETPDRVLNSVYFGGGTPSLMDANVVGSVLEALPGHWALANDLEITLEANPSSVEAARFDEYRSIGVNRISLGIQALNDPDLKRLGRLHTASAALNALEIARSSFERVNFDLIYARQDQSLEAWREELQRALSFAPTHLSLYQLTIEQGTAFGDLFDRGKLPGLPEEDLAADMYDATQELCEAAGLPAYEVSNHARLGQESRHNLTYWRGGDYVGIGPGAHGRVTVGGHRYATVGTPSPNDWLKEVASGASGEMQRDRLSPEDHLGEYLMMGLRTNEGVDLARIENISRKPIKHNKIKDLIDIGMLEMSSGTLRVTRRGRAVLNSVTTALLPD</sequence>
<keyword evidence="2" id="KW-0004">4Fe-4S</keyword>
<dbReference type="SMART" id="SM00729">
    <property type="entry name" value="Elp3"/>
    <property type="match status" value="1"/>
</dbReference>
<dbReference type="InterPro" id="IPR007197">
    <property type="entry name" value="rSAM"/>
</dbReference>
<dbReference type="Gene3D" id="3.30.750.200">
    <property type="match status" value="1"/>
</dbReference>
<protein>
    <recommendedName>
        <fullName evidence="2">Heme chaperone HemW</fullName>
    </recommendedName>
</protein>
<organism evidence="4 5">
    <name type="scientific">Sinisalibacter lacisalsi</name>
    <dbReference type="NCBI Taxonomy" id="1526570"/>
    <lineage>
        <taxon>Bacteria</taxon>
        <taxon>Pseudomonadati</taxon>
        <taxon>Pseudomonadota</taxon>
        <taxon>Alphaproteobacteria</taxon>
        <taxon>Rhodobacterales</taxon>
        <taxon>Roseobacteraceae</taxon>
        <taxon>Sinisalibacter</taxon>
    </lineage>
</organism>
<dbReference type="RefSeq" id="WP_188525784.1">
    <property type="nucleotide sequence ID" value="NZ_BMGI01000001.1"/>
</dbReference>
<feature type="domain" description="Radical SAM core" evidence="3">
    <location>
        <begin position="4"/>
        <end position="240"/>
    </location>
</feature>
<keyword evidence="5" id="KW-1185">Reference proteome</keyword>
<dbReference type="Pfam" id="PF06969">
    <property type="entry name" value="HemN_C"/>
    <property type="match status" value="1"/>
</dbReference>
<keyword evidence="2" id="KW-0349">Heme</keyword>
<dbReference type="EMBL" id="BMGI01000001">
    <property type="protein sequence ID" value="GGD21457.1"/>
    <property type="molecule type" value="Genomic_DNA"/>
</dbReference>
<comment type="subcellular location">
    <subcellularLocation>
        <location evidence="2">Cytoplasm</location>
    </subcellularLocation>
</comment>
<dbReference type="SFLD" id="SFLDF00562">
    <property type="entry name" value="HemN-like__clustered_with_heat"/>
    <property type="match status" value="1"/>
</dbReference>
<accession>A0ABQ1QAV0</accession>
<dbReference type="SUPFAM" id="SSF102114">
    <property type="entry name" value="Radical SAM enzymes"/>
    <property type="match status" value="1"/>
</dbReference>
<keyword evidence="2" id="KW-0143">Chaperone</keyword>
<comment type="function">
    <text evidence="2">Probably acts as a heme chaperone, transferring heme to an unknown acceptor. Binds one molecule of heme per monomer, possibly covalently. Binds 1 [4Fe-4S] cluster. The cluster is coordinated with 3 cysteines and an exchangeable S-adenosyl-L-methionine.</text>
</comment>
<dbReference type="PANTHER" id="PTHR13932">
    <property type="entry name" value="COPROPORPHYRINIGEN III OXIDASE"/>
    <property type="match status" value="1"/>
</dbReference>
<gene>
    <name evidence="4" type="primary">hemN1</name>
    <name evidence="4" type="ORF">GCM10011358_02410</name>
</gene>
<dbReference type="InterPro" id="IPR010723">
    <property type="entry name" value="HemN_C"/>
</dbReference>
<keyword evidence="2" id="KW-0479">Metal-binding</keyword>
<dbReference type="Proteomes" id="UP000617355">
    <property type="component" value="Unassembled WGS sequence"/>
</dbReference>
<dbReference type="InterPro" id="IPR004559">
    <property type="entry name" value="HemW-like"/>
</dbReference>
<dbReference type="InterPro" id="IPR058240">
    <property type="entry name" value="rSAM_sf"/>
</dbReference>